<dbReference type="CDD" id="cd00751">
    <property type="entry name" value="thiolase"/>
    <property type="match status" value="1"/>
</dbReference>
<evidence type="ECO:0000256" key="6">
    <source>
        <dbReference type="PIRSR" id="PIRSR000429-1"/>
    </source>
</evidence>
<dbReference type="InterPro" id="IPR020615">
    <property type="entry name" value="Thiolase_acyl_enz_int_AS"/>
</dbReference>
<comment type="caution">
    <text evidence="10">The sequence shown here is derived from an EMBL/GenBank/DDBJ whole genome shotgun (WGS) entry which is preliminary data.</text>
</comment>
<dbReference type="InterPro" id="IPR016039">
    <property type="entry name" value="Thiolase-like"/>
</dbReference>
<dbReference type="InterPro" id="IPR020610">
    <property type="entry name" value="Thiolase_AS"/>
</dbReference>
<dbReference type="Pfam" id="PF00108">
    <property type="entry name" value="Thiolase_N"/>
    <property type="match status" value="1"/>
</dbReference>
<keyword evidence="3 7" id="KW-0808">Transferase</keyword>
<dbReference type="PANTHER" id="PTHR18919">
    <property type="entry name" value="ACETYL-COA C-ACYLTRANSFERASE"/>
    <property type="match status" value="1"/>
</dbReference>
<gene>
    <name evidence="10" type="ORF">FC85_GL000853</name>
</gene>
<evidence type="ECO:0000256" key="4">
    <source>
        <dbReference type="ARBA" id="ARBA00023315"/>
    </source>
</evidence>
<dbReference type="Pfam" id="PF02803">
    <property type="entry name" value="Thiolase_C"/>
    <property type="match status" value="1"/>
</dbReference>
<dbReference type="Gene3D" id="3.40.47.10">
    <property type="match status" value="2"/>
</dbReference>
<dbReference type="PATRIC" id="fig|1423739.3.peg.891"/>
<sequence length="394" mass="42577">MEKIVITDAKRTPIGKLSGVLKNFSAVQLATIVSKKVLFNLGQSADQVDQVIFGNAIQAGNGQNVARQIELNSNIPQNKTAFTINQVCGSGLKAIRQAQMSLLLGESKMILAGGTESMSNVPYFNMNQRQSTKFGSVTMYDGLEKDGLLDAFSNRPMGLTAENVAAQYNVSRNDQDQFALLSHQHAINAIRNNYFADEIIPIKVKDKDGSHTISQDEPVRFDTSLEKLSKLKPAFKEDGTVTAGNSAGLNDGAAALLLMTETKAKQQHLNPIAEIMGYAECGIDPKIMGYAPYYAISKLLKQVRMTIADIDLFEINEAFASQCVAVTRDLNIPLNKVNINGGAIALGHPLGDSGARIVTTLINNLKRTNREYGIASLCMGGGMGSAMLIRNPAY</sequence>
<dbReference type="FunFam" id="3.40.47.10:FF:000010">
    <property type="entry name" value="Acetyl-CoA acetyltransferase (Thiolase)"/>
    <property type="match status" value="1"/>
</dbReference>
<evidence type="ECO:0000256" key="2">
    <source>
        <dbReference type="ARBA" id="ARBA00012705"/>
    </source>
</evidence>
<dbReference type="InterPro" id="IPR002155">
    <property type="entry name" value="Thiolase"/>
</dbReference>
<name>A0A0R1S724_9LACO</name>
<evidence type="ECO:0000256" key="7">
    <source>
        <dbReference type="RuleBase" id="RU003557"/>
    </source>
</evidence>
<organism evidence="10 11">
    <name type="scientific">Lentilactobacillus diolivorans DSM 14421</name>
    <dbReference type="NCBI Taxonomy" id="1423739"/>
    <lineage>
        <taxon>Bacteria</taxon>
        <taxon>Bacillati</taxon>
        <taxon>Bacillota</taxon>
        <taxon>Bacilli</taxon>
        <taxon>Lactobacillales</taxon>
        <taxon>Lactobacillaceae</taxon>
        <taxon>Lentilactobacillus</taxon>
    </lineage>
</organism>
<evidence type="ECO:0000259" key="9">
    <source>
        <dbReference type="Pfam" id="PF02803"/>
    </source>
</evidence>
<evidence type="ECO:0000256" key="5">
    <source>
        <dbReference type="ARBA" id="ARBA00030755"/>
    </source>
</evidence>
<feature type="domain" description="Thiolase C-terminal" evidence="9">
    <location>
        <begin position="270"/>
        <end position="390"/>
    </location>
</feature>
<dbReference type="PROSITE" id="PS00737">
    <property type="entry name" value="THIOLASE_2"/>
    <property type="match status" value="1"/>
</dbReference>
<proteinExistence type="inferred from homology"/>
<evidence type="ECO:0000256" key="3">
    <source>
        <dbReference type="ARBA" id="ARBA00022679"/>
    </source>
</evidence>
<feature type="active site" description="Proton acceptor" evidence="6">
    <location>
        <position position="348"/>
    </location>
</feature>
<dbReference type="PROSITE" id="PS00099">
    <property type="entry name" value="THIOLASE_3"/>
    <property type="match status" value="1"/>
</dbReference>
<dbReference type="InterPro" id="IPR020613">
    <property type="entry name" value="Thiolase_CS"/>
</dbReference>
<evidence type="ECO:0000259" key="8">
    <source>
        <dbReference type="Pfam" id="PF00108"/>
    </source>
</evidence>
<dbReference type="STRING" id="1423739.FC85_GL000853"/>
<dbReference type="InterPro" id="IPR020616">
    <property type="entry name" value="Thiolase_N"/>
</dbReference>
<feature type="active site" description="Acyl-thioester intermediate" evidence="6">
    <location>
        <position position="88"/>
    </location>
</feature>
<evidence type="ECO:0000313" key="10">
    <source>
        <dbReference type="EMBL" id="KRL64797.1"/>
    </source>
</evidence>
<dbReference type="PROSITE" id="PS00098">
    <property type="entry name" value="THIOLASE_1"/>
    <property type="match status" value="1"/>
</dbReference>
<dbReference type="EMBL" id="AZEY01000080">
    <property type="protein sequence ID" value="KRL64797.1"/>
    <property type="molecule type" value="Genomic_DNA"/>
</dbReference>
<dbReference type="PANTHER" id="PTHR18919:SF107">
    <property type="entry name" value="ACETYL-COA ACETYLTRANSFERASE, CYTOSOLIC"/>
    <property type="match status" value="1"/>
</dbReference>
<dbReference type="GO" id="GO:0003985">
    <property type="term" value="F:acetyl-CoA C-acetyltransferase activity"/>
    <property type="evidence" value="ECO:0007669"/>
    <property type="project" value="UniProtKB-EC"/>
</dbReference>
<protein>
    <recommendedName>
        <fullName evidence="2">acetyl-CoA C-acetyltransferase</fullName>
        <ecNumber evidence="2">2.3.1.9</ecNumber>
    </recommendedName>
    <alternativeName>
        <fullName evidence="5">Acetoacetyl-CoA thiolase</fullName>
    </alternativeName>
</protein>
<evidence type="ECO:0000313" key="11">
    <source>
        <dbReference type="Proteomes" id="UP000052013"/>
    </source>
</evidence>
<keyword evidence="4 7" id="KW-0012">Acyltransferase</keyword>
<evidence type="ECO:0000256" key="1">
    <source>
        <dbReference type="ARBA" id="ARBA00010982"/>
    </source>
</evidence>
<dbReference type="EC" id="2.3.1.9" evidence="2"/>
<dbReference type="NCBIfam" id="TIGR01930">
    <property type="entry name" value="AcCoA-C-Actrans"/>
    <property type="match status" value="1"/>
</dbReference>
<reference evidence="10 11" key="1">
    <citation type="journal article" date="2015" name="Genome Announc.">
        <title>Expanding the biotechnology potential of lactobacilli through comparative genomics of 213 strains and associated genera.</title>
        <authorList>
            <person name="Sun Z."/>
            <person name="Harris H.M."/>
            <person name="McCann A."/>
            <person name="Guo C."/>
            <person name="Argimon S."/>
            <person name="Zhang W."/>
            <person name="Yang X."/>
            <person name="Jeffery I.B."/>
            <person name="Cooney J.C."/>
            <person name="Kagawa T.F."/>
            <person name="Liu W."/>
            <person name="Song Y."/>
            <person name="Salvetti E."/>
            <person name="Wrobel A."/>
            <person name="Rasinkangas P."/>
            <person name="Parkhill J."/>
            <person name="Rea M.C."/>
            <person name="O'Sullivan O."/>
            <person name="Ritari J."/>
            <person name="Douillard F.P."/>
            <person name="Paul Ross R."/>
            <person name="Yang R."/>
            <person name="Briner A.E."/>
            <person name="Felis G.E."/>
            <person name="de Vos W.M."/>
            <person name="Barrangou R."/>
            <person name="Klaenhammer T.R."/>
            <person name="Caufield P.W."/>
            <person name="Cui Y."/>
            <person name="Zhang H."/>
            <person name="O'Toole P.W."/>
        </authorList>
    </citation>
    <scope>NUCLEOTIDE SEQUENCE [LARGE SCALE GENOMIC DNA]</scope>
    <source>
        <strain evidence="10 11">DSM 14421</strain>
    </source>
</reference>
<dbReference type="RefSeq" id="WP_057865305.1">
    <property type="nucleotide sequence ID" value="NZ_AZEY01000080.1"/>
</dbReference>
<dbReference type="SUPFAM" id="SSF53901">
    <property type="entry name" value="Thiolase-like"/>
    <property type="match status" value="2"/>
</dbReference>
<dbReference type="PIRSF" id="PIRSF000429">
    <property type="entry name" value="Ac-CoA_Ac_transf"/>
    <property type="match status" value="1"/>
</dbReference>
<feature type="active site" description="Proton acceptor" evidence="6">
    <location>
        <position position="378"/>
    </location>
</feature>
<feature type="domain" description="Thiolase N-terminal" evidence="8">
    <location>
        <begin position="4"/>
        <end position="261"/>
    </location>
</feature>
<dbReference type="InterPro" id="IPR020617">
    <property type="entry name" value="Thiolase_C"/>
</dbReference>
<comment type="similarity">
    <text evidence="1 7">Belongs to the thiolase-like superfamily. Thiolase family.</text>
</comment>
<accession>A0A0R1S724</accession>
<dbReference type="AlphaFoldDB" id="A0A0R1S724"/>
<dbReference type="Proteomes" id="UP000052013">
    <property type="component" value="Unassembled WGS sequence"/>
</dbReference>